<proteinExistence type="predicted"/>
<dbReference type="CDD" id="cd00161">
    <property type="entry name" value="beta-trefoil_Ricin-like"/>
    <property type="match status" value="1"/>
</dbReference>
<dbReference type="AlphaFoldDB" id="A0A8H7EWD0"/>
<evidence type="ECO:0000313" key="3">
    <source>
        <dbReference type="EMBL" id="KAF7760931.1"/>
    </source>
</evidence>
<keyword evidence="1" id="KW-0732">Signal</keyword>
<dbReference type="Gene3D" id="2.80.10.50">
    <property type="match status" value="2"/>
</dbReference>
<evidence type="ECO:0000313" key="4">
    <source>
        <dbReference type="Proteomes" id="UP000629468"/>
    </source>
</evidence>
<dbReference type="Pfam" id="PF00652">
    <property type="entry name" value="Ricin_B_lectin"/>
    <property type="match status" value="1"/>
</dbReference>
<gene>
    <name evidence="3" type="ORF">Agabi119p4_10340</name>
</gene>
<comment type="caution">
    <text evidence="3">The sequence shown here is derived from an EMBL/GenBank/DDBJ whole genome shotgun (WGS) entry which is preliminary data.</text>
</comment>
<dbReference type="InterPro" id="IPR000772">
    <property type="entry name" value="Ricin_B_lectin"/>
</dbReference>
<organism evidence="3 4">
    <name type="scientific">Agaricus bisporus var. burnettii</name>
    <dbReference type="NCBI Taxonomy" id="192524"/>
    <lineage>
        <taxon>Eukaryota</taxon>
        <taxon>Fungi</taxon>
        <taxon>Dikarya</taxon>
        <taxon>Basidiomycota</taxon>
        <taxon>Agaricomycotina</taxon>
        <taxon>Agaricomycetes</taxon>
        <taxon>Agaricomycetidae</taxon>
        <taxon>Agaricales</taxon>
        <taxon>Agaricineae</taxon>
        <taxon>Agaricaceae</taxon>
        <taxon>Agaricus</taxon>
    </lineage>
</organism>
<dbReference type="SMART" id="SM00458">
    <property type="entry name" value="RICIN"/>
    <property type="match status" value="1"/>
</dbReference>
<dbReference type="EMBL" id="JABXXO010000014">
    <property type="protein sequence ID" value="KAF7760931.1"/>
    <property type="molecule type" value="Genomic_DNA"/>
</dbReference>
<feature type="chain" id="PRO_5034485742" evidence="1">
    <location>
        <begin position="26"/>
        <end position="178"/>
    </location>
</feature>
<reference evidence="3 4" key="1">
    <citation type="journal article" name="Sci. Rep.">
        <title>Telomere-to-telomere assembled and centromere annotated genomes of the two main subspecies of the button mushroom Agaricus bisporus reveal especially polymorphic chromosome ends.</title>
        <authorList>
            <person name="Sonnenberg A.S.M."/>
            <person name="Sedaghat-Telgerd N."/>
            <person name="Lavrijssen B."/>
            <person name="Ohm R.A."/>
            <person name="Hendrickx P.M."/>
            <person name="Scholtmeijer K."/>
            <person name="Baars J.J.P."/>
            <person name="van Peer A."/>
        </authorList>
    </citation>
    <scope>NUCLEOTIDE SEQUENCE [LARGE SCALE GENOMIC DNA]</scope>
    <source>
        <strain evidence="3 4">H119_p4</strain>
    </source>
</reference>
<dbReference type="PROSITE" id="PS50231">
    <property type="entry name" value="RICIN_B_LECTIN"/>
    <property type="match status" value="1"/>
</dbReference>
<name>A0A8H7EWD0_AGABI</name>
<dbReference type="SUPFAM" id="SSF50370">
    <property type="entry name" value="Ricin B-like lectins"/>
    <property type="match status" value="1"/>
</dbReference>
<sequence length="178" mass="20037">MAMPRIFSPIINIFVFILTASYASAYLIPTPGVSAARPQLQQWSREQKYYQIHPMYDETKCLDVRQSGYKDGTPVDIFECNGTPAQNWSLQPGTTKVKVAGKNFCLDAGKAPTNGTKLKIWTCYPNLPAQTWYYTDDKRISLKDSGFCMDLTGGSNENYNPVQVWKCTNGNANQIWTV</sequence>
<protein>
    <submittedName>
        <fullName evidence="3">CAZyme family CBM13</fullName>
    </submittedName>
</protein>
<feature type="domain" description="Ricin B lectin" evidence="2">
    <location>
        <begin position="46"/>
        <end position="178"/>
    </location>
</feature>
<dbReference type="InterPro" id="IPR035992">
    <property type="entry name" value="Ricin_B-like_lectins"/>
</dbReference>
<dbReference type="Proteomes" id="UP000629468">
    <property type="component" value="Unassembled WGS sequence"/>
</dbReference>
<accession>A0A8H7EWD0</accession>
<evidence type="ECO:0000256" key="1">
    <source>
        <dbReference type="SAM" id="SignalP"/>
    </source>
</evidence>
<feature type="signal peptide" evidence="1">
    <location>
        <begin position="1"/>
        <end position="25"/>
    </location>
</feature>
<evidence type="ECO:0000259" key="2">
    <source>
        <dbReference type="SMART" id="SM00458"/>
    </source>
</evidence>